<dbReference type="PROSITE" id="PS51371">
    <property type="entry name" value="CBS"/>
    <property type="match status" value="2"/>
</dbReference>
<dbReference type="CDD" id="cd04590">
    <property type="entry name" value="CBS_pair_CorC_HlyC_assoc"/>
    <property type="match status" value="1"/>
</dbReference>
<dbReference type="Gene3D" id="3.10.580.10">
    <property type="entry name" value="CBS-domain"/>
    <property type="match status" value="1"/>
</dbReference>
<feature type="transmembrane region" description="Helical" evidence="12">
    <location>
        <begin position="12"/>
        <end position="33"/>
    </location>
</feature>
<evidence type="ECO:0000256" key="3">
    <source>
        <dbReference type="ARBA" id="ARBA00022475"/>
    </source>
</evidence>
<feature type="domain" description="CNNM transmembrane" evidence="14">
    <location>
        <begin position="5"/>
        <end position="191"/>
    </location>
</feature>
<dbReference type="InterPro" id="IPR002550">
    <property type="entry name" value="CNNM"/>
</dbReference>
<evidence type="ECO:0000259" key="13">
    <source>
        <dbReference type="PROSITE" id="PS51371"/>
    </source>
</evidence>
<evidence type="ECO:0000256" key="10">
    <source>
        <dbReference type="PROSITE-ProRule" id="PRU01193"/>
    </source>
</evidence>
<dbReference type="PANTHER" id="PTHR22777:SF32">
    <property type="entry name" value="UPF0053 INNER MEMBRANE PROTEIN YFJD"/>
    <property type="match status" value="1"/>
</dbReference>
<dbReference type="PANTHER" id="PTHR22777">
    <property type="entry name" value="HEMOLYSIN-RELATED"/>
    <property type="match status" value="1"/>
</dbReference>
<dbReference type="EMBL" id="QGDQ01000009">
    <property type="protein sequence ID" value="PWJ54037.1"/>
    <property type="molecule type" value="Genomic_DNA"/>
</dbReference>
<evidence type="ECO:0000313" key="15">
    <source>
        <dbReference type="EMBL" id="PWJ54037.1"/>
    </source>
</evidence>
<dbReference type="PROSITE" id="PS51846">
    <property type="entry name" value="CNNM"/>
    <property type="match status" value="1"/>
</dbReference>
<sequence>MTPVPDASLPWLAVAAVLGLVVAGYLAAAEAALSRLTRAEAQRLAADGRRGAPAVLALVADPVPALSVATLVRVTFEALATVCAALASAALFSQWWAGLVTGVVMGGVVFTLLGVSPRTVGRQDPEGMALRSAGQLRALTTALGPVARGLVAVANAVTPGRGYRDGPFSTEGELRELVDRASESAIIEAGEREMIHSVFELGDTIVREVMSPRTDMVTIAEDAGPREALDLFLASGHSRLPVIGSTVDDVLGVLHLKDVVRVLHDRPVRRRGATDRARDLARRPVFVPETKQVDALLREMQSASLHLALVIDEYGGVAGLVTLEDLLEEIVGEITDETDTEEPDVVPLEDGGFRVSARLHVEDLGDLFGLEVEEDEVDSTGGLLAKALGTVPAVGDEAEVAGLHLLADEVDGHRIVTVVVHRAPEPEPDEDDDDRERAEREKAERKREKRERKERERKQQEEERERQTLHDQTLPEERIRATEQQQEQELVHGDH</sequence>
<accession>A0A316AVB7</accession>
<evidence type="ECO:0000256" key="1">
    <source>
        <dbReference type="ARBA" id="ARBA00004651"/>
    </source>
</evidence>
<dbReference type="InterPro" id="IPR005170">
    <property type="entry name" value="Transptr-assoc_dom"/>
</dbReference>
<evidence type="ECO:0000256" key="6">
    <source>
        <dbReference type="ARBA" id="ARBA00022989"/>
    </source>
</evidence>
<evidence type="ECO:0000256" key="12">
    <source>
        <dbReference type="SAM" id="Phobius"/>
    </source>
</evidence>
<dbReference type="Pfam" id="PF03471">
    <property type="entry name" value="CorC_HlyC"/>
    <property type="match status" value="1"/>
</dbReference>
<keyword evidence="3" id="KW-1003">Cell membrane</keyword>
<comment type="caution">
    <text evidence="15">The sequence shown here is derived from an EMBL/GenBank/DDBJ whole genome shotgun (WGS) entry which is preliminary data.</text>
</comment>
<keyword evidence="6 10" id="KW-1133">Transmembrane helix</keyword>
<keyword evidence="5" id="KW-0677">Repeat</keyword>
<dbReference type="GO" id="GO:0005886">
    <property type="term" value="C:plasma membrane"/>
    <property type="evidence" value="ECO:0007669"/>
    <property type="project" value="UniProtKB-SubCell"/>
</dbReference>
<dbReference type="FunFam" id="3.10.580.10:FF:000002">
    <property type="entry name" value="Magnesium/cobalt efflux protein CorC"/>
    <property type="match status" value="1"/>
</dbReference>
<dbReference type="Gene3D" id="3.30.465.10">
    <property type="match status" value="1"/>
</dbReference>
<keyword evidence="4 10" id="KW-0812">Transmembrane</keyword>
<protein>
    <submittedName>
        <fullName evidence="15">CBS domain containing-hemolysin-like protein</fullName>
    </submittedName>
</protein>
<feature type="domain" description="CBS" evidence="13">
    <location>
        <begin position="210"/>
        <end position="271"/>
    </location>
</feature>
<evidence type="ECO:0000256" key="7">
    <source>
        <dbReference type="ARBA" id="ARBA00023122"/>
    </source>
</evidence>
<dbReference type="InterPro" id="IPR044751">
    <property type="entry name" value="Ion_transp-like_CBS"/>
</dbReference>
<evidence type="ECO:0000256" key="9">
    <source>
        <dbReference type="PROSITE-ProRule" id="PRU00703"/>
    </source>
</evidence>
<dbReference type="InterPro" id="IPR036318">
    <property type="entry name" value="FAD-bd_PCMH-like_sf"/>
</dbReference>
<feature type="transmembrane region" description="Helical" evidence="12">
    <location>
        <begin position="54"/>
        <end position="75"/>
    </location>
</feature>
<feature type="compositionally biased region" description="Basic and acidic residues" evidence="11">
    <location>
        <begin position="435"/>
        <end position="481"/>
    </location>
</feature>
<dbReference type="InterPro" id="IPR000644">
    <property type="entry name" value="CBS_dom"/>
</dbReference>
<evidence type="ECO:0000256" key="8">
    <source>
        <dbReference type="ARBA" id="ARBA00023136"/>
    </source>
</evidence>
<evidence type="ECO:0000256" key="4">
    <source>
        <dbReference type="ARBA" id="ARBA00022692"/>
    </source>
</evidence>
<evidence type="ECO:0000256" key="5">
    <source>
        <dbReference type="ARBA" id="ARBA00022737"/>
    </source>
</evidence>
<dbReference type="Proteomes" id="UP000245469">
    <property type="component" value="Unassembled WGS sequence"/>
</dbReference>
<organism evidence="15 16">
    <name type="scientific">Quadrisphaera granulorum</name>
    <dbReference type="NCBI Taxonomy" id="317664"/>
    <lineage>
        <taxon>Bacteria</taxon>
        <taxon>Bacillati</taxon>
        <taxon>Actinomycetota</taxon>
        <taxon>Actinomycetes</taxon>
        <taxon>Kineosporiales</taxon>
        <taxon>Kineosporiaceae</taxon>
        <taxon>Quadrisphaera</taxon>
    </lineage>
</organism>
<dbReference type="Pfam" id="PF00571">
    <property type="entry name" value="CBS"/>
    <property type="match status" value="2"/>
</dbReference>
<dbReference type="SUPFAM" id="SSF56176">
    <property type="entry name" value="FAD-binding/transporter-associated domain-like"/>
    <property type="match status" value="1"/>
</dbReference>
<dbReference type="InterPro" id="IPR046342">
    <property type="entry name" value="CBS_dom_sf"/>
</dbReference>
<evidence type="ECO:0000256" key="2">
    <source>
        <dbReference type="ARBA" id="ARBA00006337"/>
    </source>
</evidence>
<evidence type="ECO:0000256" key="11">
    <source>
        <dbReference type="SAM" id="MobiDB-lite"/>
    </source>
</evidence>
<dbReference type="SMART" id="SM00116">
    <property type="entry name" value="CBS"/>
    <property type="match status" value="2"/>
</dbReference>
<dbReference type="AlphaFoldDB" id="A0A316AVB7"/>
<gene>
    <name evidence="15" type="ORF">BXY45_109119</name>
</gene>
<name>A0A316AVB7_9ACTN</name>
<comment type="similarity">
    <text evidence="2">Belongs to the UPF0053 family.</text>
</comment>
<proteinExistence type="inferred from homology"/>
<dbReference type="SUPFAM" id="SSF54631">
    <property type="entry name" value="CBS-domain pair"/>
    <property type="match status" value="1"/>
</dbReference>
<keyword evidence="16" id="KW-1185">Reference proteome</keyword>
<evidence type="ECO:0000259" key="14">
    <source>
        <dbReference type="PROSITE" id="PS51846"/>
    </source>
</evidence>
<dbReference type="GO" id="GO:0050660">
    <property type="term" value="F:flavin adenine dinucleotide binding"/>
    <property type="evidence" value="ECO:0007669"/>
    <property type="project" value="InterPro"/>
</dbReference>
<dbReference type="InterPro" id="IPR016169">
    <property type="entry name" value="FAD-bd_PCMH_sub2"/>
</dbReference>
<comment type="subcellular location">
    <subcellularLocation>
        <location evidence="1">Cell membrane</location>
        <topology evidence="1">Multi-pass membrane protein</topology>
    </subcellularLocation>
</comment>
<feature type="region of interest" description="Disordered" evidence="11">
    <location>
        <begin position="421"/>
        <end position="495"/>
    </location>
</feature>
<feature type="transmembrane region" description="Helical" evidence="12">
    <location>
        <begin position="95"/>
        <end position="115"/>
    </location>
</feature>
<dbReference type="Pfam" id="PF01595">
    <property type="entry name" value="CNNM"/>
    <property type="match status" value="1"/>
</dbReference>
<dbReference type="RefSeq" id="WP_109774023.1">
    <property type="nucleotide sequence ID" value="NZ_QGDQ01000009.1"/>
</dbReference>
<keyword evidence="7 9" id="KW-0129">CBS domain</keyword>
<evidence type="ECO:0000313" key="16">
    <source>
        <dbReference type="Proteomes" id="UP000245469"/>
    </source>
</evidence>
<feature type="domain" description="CBS" evidence="13">
    <location>
        <begin position="280"/>
        <end position="337"/>
    </location>
</feature>
<keyword evidence="8 10" id="KW-0472">Membrane</keyword>
<dbReference type="SMART" id="SM01091">
    <property type="entry name" value="CorC_HlyC"/>
    <property type="match status" value="1"/>
</dbReference>
<reference evidence="15 16" key="1">
    <citation type="submission" date="2018-03" db="EMBL/GenBank/DDBJ databases">
        <title>Genomic Encyclopedia of Archaeal and Bacterial Type Strains, Phase II (KMG-II): from individual species to whole genera.</title>
        <authorList>
            <person name="Goeker M."/>
        </authorList>
    </citation>
    <scope>NUCLEOTIDE SEQUENCE [LARGE SCALE GENOMIC DNA]</scope>
    <source>
        <strain evidence="15 16">DSM 44889</strain>
    </source>
</reference>